<reference evidence="2" key="1">
    <citation type="journal article" date="2023" name="Int. J. Syst. Evol. Microbiol.">
        <title>Streptomyces meridianus sp. nov. isolated from brackish water of the Tagus estuary in Alcochete, Portugal.</title>
        <authorList>
            <person name="Santos J.D.N."/>
            <person name="Klimek D."/>
            <person name="Calusinska M."/>
            <person name="Lobo Da Cunha A."/>
            <person name="Catita J."/>
            <person name="Goncalves H."/>
            <person name="Gonzalez I."/>
            <person name="Reyes F."/>
            <person name="Lage O.M."/>
        </authorList>
    </citation>
    <scope>NUCLEOTIDE SEQUENCE</scope>
    <source>
        <strain evidence="2">MTZ3.1</strain>
    </source>
</reference>
<dbReference type="SUPFAM" id="SSF46785">
    <property type="entry name" value="Winged helix' DNA-binding domain"/>
    <property type="match status" value="1"/>
</dbReference>
<evidence type="ECO:0000259" key="1">
    <source>
        <dbReference type="SMART" id="SM00418"/>
    </source>
</evidence>
<protein>
    <submittedName>
        <fullName evidence="2">Winged helix-turn-helix domain-containing protein</fullName>
    </submittedName>
</protein>
<dbReference type="InterPro" id="IPR036390">
    <property type="entry name" value="WH_DNA-bd_sf"/>
</dbReference>
<comment type="caution">
    <text evidence="2">The sequence shown here is derived from an EMBL/GenBank/DDBJ whole genome shotgun (WGS) entry which is preliminary data.</text>
</comment>
<dbReference type="Gene3D" id="1.10.10.10">
    <property type="entry name" value="Winged helix-like DNA-binding domain superfamily/Winged helix DNA-binding domain"/>
    <property type="match status" value="1"/>
</dbReference>
<sequence length="204" mass="22641">MPSLTNPPDGTEPPRPVRRIDARSLRGLAHPLRMRILDLLALDGPTTATGLSGQLGENTGTVSWHLRQLAHHGFIEEDTGRGTKRERWWRAVDAKKTLNTADFRHDPATRGALSVYMHELLQQLFGRIETYLAEDWPEDWRGAGTIADWHDLRMTPAQLKQFNNELATVIARHAAAGPDAAHPSDALPVIVQLQAFPRKEGSAG</sequence>
<evidence type="ECO:0000313" key="3">
    <source>
        <dbReference type="Proteomes" id="UP001167160"/>
    </source>
</evidence>
<proteinExistence type="predicted"/>
<keyword evidence="3" id="KW-1185">Reference proteome</keyword>
<dbReference type="InterPro" id="IPR001845">
    <property type="entry name" value="HTH_ArsR_DNA-bd_dom"/>
</dbReference>
<dbReference type="RefSeq" id="WP_251418464.1">
    <property type="nucleotide sequence ID" value="NZ_JAMQGM010000049.1"/>
</dbReference>
<evidence type="ECO:0000313" key="2">
    <source>
        <dbReference type="EMBL" id="MCM2580011.1"/>
    </source>
</evidence>
<dbReference type="Pfam" id="PF12840">
    <property type="entry name" value="HTH_20"/>
    <property type="match status" value="1"/>
</dbReference>
<dbReference type="SMART" id="SM00418">
    <property type="entry name" value="HTH_ARSR"/>
    <property type="match status" value="1"/>
</dbReference>
<dbReference type="EMBL" id="JAMQGM010000049">
    <property type="protein sequence ID" value="MCM2580011.1"/>
    <property type="molecule type" value="Genomic_DNA"/>
</dbReference>
<dbReference type="Proteomes" id="UP001167160">
    <property type="component" value="Unassembled WGS sequence"/>
</dbReference>
<feature type="domain" description="HTH arsR-type" evidence="1">
    <location>
        <begin position="23"/>
        <end position="103"/>
    </location>
</feature>
<dbReference type="InterPro" id="IPR011991">
    <property type="entry name" value="ArsR-like_HTH"/>
</dbReference>
<name>A0ABT0XBY6_9ACTN</name>
<gene>
    <name evidence="2" type="ORF">M1E25_22130</name>
</gene>
<dbReference type="CDD" id="cd00090">
    <property type="entry name" value="HTH_ARSR"/>
    <property type="match status" value="1"/>
</dbReference>
<accession>A0ABT0XBY6</accession>
<dbReference type="InterPro" id="IPR036388">
    <property type="entry name" value="WH-like_DNA-bd_sf"/>
</dbReference>
<organism evidence="2 3">
    <name type="scientific">Streptomyces meridianus</name>
    <dbReference type="NCBI Taxonomy" id="2938945"/>
    <lineage>
        <taxon>Bacteria</taxon>
        <taxon>Bacillati</taxon>
        <taxon>Actinomycetota</taxon>
        <taxon>Actinomycetes</taxon>
        <taxon>Kitasatosporales</taxon>
        <taxon>Streptomycetaceae</taxon>
        <taxon>Streptomyces</taxon>
    </lineage>
</organism>